<comment type="caution">
    <text evidence="3">The sequence shown here is derived from an EMBL/GenBank/DDBJ whole genome shotgun (WGS) entry which is preliminary data.</text>
</comment>
<dbReference type="EMBL" id="JAHVKP010000001">
    <property type="protein sequence ID" value="MBY6216726.1"/>
    <property type="molecule type" value="Genomic_DNA"/>
</dbReference>
<reference evidence="3" key="1">
    <citation type="submission" date="2021-06" db="EMBL/GenBank/DDBJ databases">
        <title>50 bacteria genomes isolated from Dapeng, Shenzhen, China.</title>
        <authorList>
            <person name="Zheng W."/>
            <person name="Yu S."/>
            <person name="Huang Y."/>
        </authorList>
    </citation>
    <scope>NUCLEOTIDE SEQUENCE</scope>
    <source>
        <strain evidence="3">DP4N28-2</strain>
    </source>
</reference>
<feature type="transmembrane region" description="Helical" evidence="2">
    <location>
        <begin position="42"/>
        <end position="62"/>
    </location>
</feature>
<evidence type="ECO:0000256" key="2">
    <source>
        <dbReference type="SAM" id="Phobius"/>
    </source>
</evidence>
<feature type="compositionally biased region" description="Basic residues" evidence="1">
    <location>
        <begin position="111"/>
        <end position="123"/>
    </location>
</feature>
<proteinExistence type="predicted"/>
<keyword evidence="2" id="KW-0812">Transmembrane</keyword>
<organism evidence="3 4">
    <name type="scientific">Qipengyuania aquimaris</name>
    <dbReference type="NCBI Taxonomy" id="255984"/>
    <lineage>
        <taxon>Bacteria</taxon>
        <taxon>Pseudomonadati</taxon>
        <taxon>Pseudomonadota</taxon>
        <taxon>Alphaproteobacteria</taxon>
        <taxon>Sphingomonadales</taxon>
        <taxon>Erythrobacteraceae</taxon>
        <taxon>Qipengyuania</taxon>
    </lineage>
</organism>
<evidence type="ECO:0000313" key="4">
    <source>
        <dbReference type="Proteomes" id="UP000824927"/>
    </source>
</evidence>
<evidence type="ECO:0000313" key="3">
    <source>
        <dbReference type="EMBL" id="MBY6216726.1"/>
    </source>
</evidence>
<gene>
    <name evidence="3" type="ORF">KUV31_00040</name>
</gene>
<dbReference type="RefSeq" id="WP_222404041.1">
    <property type="nucleotide sequence ID" value="NZ_JAHVKP010000001.1"/>
</dbReference>
<keyword evidence="2" id="KW-1133">Transmembrane helix</keyword>
<dbReference type="Proteomes" id="UP000824927">
    <property type="component" value="Unassembled WGS sequence"/>
</dbReference>
<feature type="compositionally biased region" description="Basic residues" evidence="1">
    <location>
        <begin position="77"/>
        <end position="87"/>
    </location>
</feature>
<protein>
    <submittedName>
        <fullName evidence="3">Uncharacterized protein</fullName>
    </submittedName>
</protein>
<sequence length="123" mass="13833">MVAYLAVFCAYLGACLVASLLHRQILPRTLAARWTAKQPGLFMFWPVLVVADVIAGAGRMVGLASHVPSKSRGGSQSRRKRRKKRVAHGYFTYGQTDPAARRSSRGWNRPATKRQKRRKRIRA</sequence>
<dbReference type="AlphaFoldDB" id="A0A9Q3RYK9"/>
<accession>A0A9Q3RYK9</accession>
<evidence type="ECO:0000256" key="1">
    <source>
        <dbReference type="SAM" id="MobiDB-lite"/>
    </source>
</evidence>
<feature type="region of interest" description="Disordered" evidence="1">
    <location>
        <begin position="65"/>
        <end position="123"/>
    </location>
</feature>
<name>A0A9Q3RYK9_9SPHN</name>
<keyword evidence="2" id="KW-0472">Membrane</keyword>